<protein>
    <submittedName>
        <fullName evidence="2">Membrane protein</fullName>
    </submittedName>
</protein>
<dbReference type="Proteomes" id="UP000050454">
    <property type="component" value="Unassembled WGS sequence"/>
</dbReference>
<evidence type="ECO:0000259" key="1">
    <source>
        <dbReference type="Pfam" id="PF12706"/>
    </source>
</evidence>
<evidence type="ECO:0000313" key="3">
    <source>
        <dbReference type="Proteomes" id="UP000050454"/>
    </source>
</evidence>
<dbReference type="PIRSF" id="PIRSF038896">
    <property type="entry name" value="NAPE-PLD"/>
    <property type="match status" value="1"/>
</dbReference>
<dbReference type="Pfam" id="PF12706">
    <property type="entry name" value="Lactamase_B_2"/>
    <property type="match status" value="1"/>
</dbReference>
<dbReference type="RefSeq" id="WP_055148904.1">
    <property type="nucleotide sequence ID" value="NZ_JXSZ01000009.1"/>
</dbReference>
<proteinExistence type="predicted"/>
<dbReference type="AlphaFoldDB" id="A0A0N8H9R8"/>
<dbReference type="PATRIC" id="fig|1605367.3.peg.3707"/>
<dbReference type="SUPFAM" id="SSF56281">
    <property type="entry name" value="Metallo-hydrolase/oxidoreductase"/>
    <property type="match status" value="1"/>
</dbReference>
<dbReference type="STRING" id="1605367.AFM12_11540"/>
<gene>
    <name evidence="2" type="ORF">AFM12_11540</name>
</gene>
<dbReference type="InterPro" id="IPR036866">
    <property type="entry name" value="RibonucZ/Hydroxyglut_hydro"/>
</dbReference>
<dbReference type="PANTHER" id="PTHR15032">
    <property type="entry name" value="N-ACYL-PHOSPHATIDYLETHANOLAMINE-HYDROLYZING PHOSPHOLIPASE D"/>
    <property type="match status" value="1"/>
</dbReference>
<dbReference type="Gene3D" id="3.60.15.10">
    <property type="entry name" value="Ribonuclease Z/Hydroxyacylglutathione hydrolase-like"/>
    <property type="match status" value="1"/>
</dbReference>
<dbReference type="InterPro" id="IPR024884">
    <property type="entry name" value="NAPE-PLD"/>
</dbReference>
<dbReference type="GO" id="GO:0008270">
    <property type="term" value="F:zinc ion binding"/>
    <property type="evidence" value="ECO:0007669"/>
    <property type="project" value="InterPro"/>
</dbReference>
<dbReference type="GO" id="GO:0070290">
    <property type="term" value="F:N-acylphosphatidylethanolamine-specific phospholipase D activity"/>
    <property type="evidence" value="ECO:0007669"/>
    <property type="project" value="InterPro"/>
</dbReference>
<accession>A0A0N8H9R8</accession>
<dbReference type="EMBL" id="LGTQ01000009">
    <property type="protein sequence ID" value="KPM48132.1"/>
    <property type="molecule type" value="Genomic_DNA"/>
</dbReference>
<reference evidence="2 3" key="1">
    <citation type="submission" date="2015-07" db="EMBL/GenBank/DDBJ databases">
        <title>The draft genome sequence of Leadbetterella sp. JN14-9.</title>
        <authorList>
            <person name="Liu Y."/>
            <person name="Du J."/>
            <person name="Shao Z."/>
        </authorList>
    </citation>
    <scope>NUCLEOTIDE SEQUENCE [LARGE SCALE GENOMIC DNA]</scope>
    <source>
        <strain evidence="2 3">JN14-9</strain>
    </source>
</reference>
<name>A0A0N8H9R8_9BACT</name>
<dbReference type="GO" id="GO:0005737">
    <property type="term" value="C:cytoplasm"/>
    <property type="evidence" value="ECO:0007669"/>
    <property type="project" value="TreeGrafter"/>
</dbReference>
<dbReference type="OrthoDB" id="9805728at2"/>
<feature type="domain" description="Metallo-beta-lactamase" evidence="1">
    <location>
        <begin position="121"/>
        <end position="317"/>
    </location>
</feature>
<dbReference type="InterPro" id="IPR001279">
    <property type="entry name" value="Metallo-B-lactamas"/>
</dbReference>
<dbReference type="PANTHER" id="PTHR15032:SF4">
    <property type="entry name" value="N-ACYL-PHOSPHATIDYLETHANOLAMINE-HYDROLYZING PHOSPHOLIPASE D"/>
    <property type="match status" value="1"/>
</dbReference>
<keyword evidence="3" id="KW-1185">Reference proteome</keyword>
<organism evidence="2 3">
    <name type="scientific">Jiulongibacter sediminis</name>
    <dbReference type="NCBI Taxonomy" id="1605367"/>
    <lineage>
        <taxon>Bacteria</taxon>
        <taxon>Pseudomonadati</taxon>
        <taxon>Bacteroidota</taxon>
        <taxon>Cytophagia</taxon>
        <taxon>Cytophagales</taxon>
        <taxon>Leadbetterellaceae</taxon>
        <taxon>Jiulongibacter</taxon>
    </lineage>
</organism>
<sequence>MILITVTALLIVTGIGSYVFVTFHPVFGGKADETQKAEYQKSNQYQNGIFENQIETDMSMDFMEMLKMMPEFLSRPPEREPDFELPVEKIDSISITTAPDGTTQLTWFGHSAFLMTIEGKKVLIDPMFGESPSPISFMGSKRYSKELPIEIEQLPEIDLVLFSHDHYDHLDYPSVTKLKSKVKQWFVPLGLENHLTKWGVEASKIKTFDWWDETEYMGLKLACTPARHFSGRGLGDRFSTLWASWVIQSDSSRIFFSGDSGYGPHFKEIGKKYGPFDFAMMECGQYNEKWDNIHMMPEETIQAGLDINTGRLMPIHWGAFTLAMHSWTDPVERALKASKQTELEIIVPKIGETFNAVKPEIEGQFWWEKP</sequence>
<evidence type="ECO:0000313" key="2">
    <source>
        <dbReference type="EMBL" id="KPM48132.1"/>
    </source>
</evidence>
<comment type="caution">
    <text evidence="2">The sequence shown here is derived from an EMBL/GenBank/DDBJ whole genome shotgun (WGS) entry which is preliminary data.</text>
</comment>